<dbReference type="Proteomes" id="UP001500571">
    <property type="component" value="Unassembled WGS sequence"/>
</dbReference>
<keyword evidence="5 6" id="KW-0472">Membrane</keyword>
<gene>
    <name evidence="7" type="ORF">GCM10009798_20850</name>
</gene>
<comment type="subcellular location">
    <subcellularLocation>
        <location evidence="1">Cell membrane</location>
        <topology evidence="1">Multi-pass membrane protein</topology>
    </subcellularLocation>
</comment>
<feature type="transmembrane region" description="Helical" evidence="6">
    <location>
        <begin position="34"/>
        <end position="54"/>
    </location>
</feature>
<organism evidence="7 8">
    <name type="scientific">Nocardioides panacihumi</name>
    <dbReference type="NCBI Taxonomy" id="400774"/>
    <lineage>
        <taxon>Bacteria</taxon>
        <taxon>Bacillati</taxon>
        <taxon>Actinomycetota</taxon>
        <taxon>Actinomycetes</taxon>
        <taxon>Propionibacteriales</taxon>
        <taxon>Nocardioidaceae</taxon>
        <taxon>Nocardioides</taxon>
    </lineage>
</organism>
<feature type="transmembrane region" description="Helical" evidence="6">
    <location>
        <begin position="141"/>
        <end position="160"/>
    </location>
</feature>
<evidence type="ECO:0000256" key="4">
    <source>
        <dbReference type="ARBA" id="ARBA00022989"/>
    </source>
</evidence>
<evidence type="ECO:0000256" key="2">
    <source>
        <dbReference type="ARBA" id="ARBA00022475"/>
    </source>
</evidence>
<comment type="caution">
    <text evidence="7">The sequence shown here is derived from an EMBL/GenBank/DDBJ whole genome shotgun (WGS) entry which is preliminary data.</text>
</comment>
<keyword evidence="8" id="KW-1185">Reference proteome</keyword>
<dbReference type="EMBL" id="BAAAPB010000002">
    <property type="protein sequence ID" value="GAA1960922.1"/>
    <property type="molecule type" value="Genomic_DNA"/>
</dbReference>
<feature type="transmembrane region" description="Helical" evidence="6">
    <location>
        <begin position="238"/>
        <end position="261"/>
    </location>
</feature>
<evidence type="ECO:0000256" key="5">
    <source>
        <dbReference type="ARBA" id="ARBA00023136"/>
    </source>
</evidence>
<keyword evidence="3 6" id="KW-0812">Transmembrane</keyword>
<keyword evidence="2" id="KW-1003">Cell membrane</keyword>
<feature type="transmembrane region" description="Helical" evidence="6">
    <location>
        <begin position="273"/>
        <end position="303"/>
    </location>
</feature>
<feature type="transmembrane region" description="Helical" evidence="6">
    <location>
        <begin position="367"/>
        <end position="388"/>
    </location>
</feature>
<proteinExistence type="predicted"/>
<name>A0ABN2QZD8_9ACTN</name>
<evidence type="ECO:0008006" key="9">
    <source>
        <dbReference type="Google" id="ProtNLM"/>
    </source>
</evidence>
<feature type="transmembrane region" description="Helical" evidence="6">
    <location>
        <begin position="107"/>
        <end position="129"/>
    </location>
</feature>
<feature type="transmembrane region" description="Helical" evidence="6">
    <location>
        <begin position="166"/>
        <end position="186"/>
    </location>
</feature>
<evidence type="ECO:0000313" key="8">
    <source>
        <dbReference type="Proteomes" id="UP001500571"/>
    </source>
</evidence>
<dbReference type="PANTHER" id="PTHR30250:SF26">
    <property type="entry name" value="PSMA PROTEIN"/>
    <property type="match status" value="1"/>
</dbReference>
<dbReference type="InterPro" id="IPR050833">
    <property type="entry name" value="Poly_Biosynth_Transport"/>
</dbReference>
<protein>
    <recommendedName>
        <fullName evidence="9">Polysaccharide biosynthesis protein</fullName>
    </recommendedName>
</protein>
<sequence length="397" mass="41882">MDGGGVIAIAIVVMNIATYGFQMVAARLMGPDQYGGLASLLAVALVVAVLQLGLQATAARRIATEPKDVAGVERAILHIAYRASLVLCAIMLALSPVLERVLRLDSIYPALLLALGTIPLTVMGAQAGILQGERRWAPLALVYLAVGVPRILIGTVALVVRPTEGSAIAAVTLAWFAPVVVGWLALRGNKRAADAPHQTRAVLAETWHGSFALLAFFALSNVDIVIARNVLSDTESGLYASGLILTKAVLFLPQFVTVIAFPAMTSANERRRALLWSLALVGVLGLICIAGSIVLSGVAMIFIGGSEYAPVEDQLWLFALLGTILSSLQLLIYSVLARQSHRSAYLVWVAVIVVVVGGLQVASVTALLSLVCVTDAVLLAVLLALSLWRMRDDTPAQ</sequence>
<evidence type="ECO:0000256" key="3">
    <source>
        <dbReference type="ARBA" id="ARBA00022692"/>
    </source>
</evidence>
<evidence type="ECO:0000256" key="1">
    <source>
        <dbReference type="ARBA" id="ARBA00004651"/>
    </source>
</evidence>
<feature type="transmembrane region" description="Helical" evidence="6">
    <location>
        <begin position="315"/>
        <end position="336"/>
    </location>
</feature>
<evidence type="ECO:0000313" key="7">
    <source>
        <dbReference type="EMBL" id="GAA1960922.1"/>
    </source>
</evidence>
<dbReference type="PANTHER" id="PTHR30250">
    <property type="entry name" value="PST FAMILY PREDICTED COLANIC ACID TRANSPORTER"/>
    <property type="match status" value="1"/>
</dbReference>
<feature type="transmembrane region" description="Helical" evidence="6">
    <location>
        <begin position="343"/>
        <end position="361"/>
    </location>
</feature>
<feature type="transmembrane region" description="Helical" evidence="6">
    <location>
        <begin position="75"/>
        <end position="95"/>
    </location>
</feature>
<keyword evidence="4 6" id="KW-1133">Transmembrane helix</keyword>
<feature type="transmembrane region" description="Helical" evidence="6">
    <location>
        <begin position="7"/>
        <end position="28"/>
    </location>
</feature>
<accession>A0ABN2QZD8</accession>
<reference evidence="7 8" key="1">
    <citation type="journal article" date="2019" name="Int. J. Syst. Evol. Microbiol.">
        <title>The Global Catalogue of Microorganisms (GCM) 10K type strain sequencing project: providing services to taxonomists for standard genome sequencing and annotation.</title>
        <authorList>
            <consortium name="The Broad Institute Genomics Platform"/>
            <consortium name="The Broad Institute Genome Sequencing Center for Infectious Disease"/>
            <person name="Wu L."/>
            <person name="Ma J."/>
        </authorList>
    </citation>
    <scope>NUCLEOTIDE SEQUENCE [LARGE SCALE GENOMIC DNA]</scope>
    <source>
        <strain evidence="7 8">JCM 15309</strain>
    </source>
</reference>
<evidence type="ECO:0000256" key="6">
    <source>
        <dbReference type="SAM" id="Phobius"/>
    </source>
</evidence>
<feature type="transmembrane region" description="Helical" evidence="6">
    <location>
        <begin position="207"/>
        <end position="226"/>
    </location>
</feature>